<comment type="caution">
    <text evidence="3">The sequence shown here is derived from an EMBL/GenBank/DDBJ whole genome shotgun (WGS) entry which is preliminary data.</text>
</comment>
<protein>
    <submittedName>
        <fullName evidence="3">Uncharacterized protein</fullName>
    </submittedName>
</protein>
<name>A0A103Y2C3_CYNCS</name>
<dbReference type="AlphaFoldDB" id="A0A103Y2C3"/>
<keyword evidence="4" id="KW-1185">Reference proteome</keyword>
<sequence length="216" mass="23963">MNMNMNMNMNMMMKMKMMLVLLYLINHLDASPVYFHGRSSLALEWPKGLEKPRENPLPNSRPSSDPIGPKSIPVHDPTVPRPPMYKMVPPPIYRPPPMEHLTTNPHDPYANPTPSDRTTRLRARSCKIACKRVIDLAVAQTGAPPDDSCWAEIGKAAVEQLCTDTCNQKKSEIQPILVTAGGGGAQGSLQARVRTPWNRSSNIRAITNGETLTTVR</sequence>
<feature type="chain" id="PRO_5007119326" evidence="2">
    <location>
        <begin position="31"/>
        <end position="216"/>
    </location>
</feature>
<keyword evidence="2" id="KW-0732">Signal</keyword>
<dbReference type="Gramene" id="KVI01237">
    <property type="protein sequence ID" value="KVI01237"/>
    <property type="gene ID" value="Ccrd_020496"/>
</dbReference>
<organism evidence="3 4">
    <name type="scientific">Cynara cardunculus var. scolymus</name>
    <name type="common">Globe artichoke</name>
    <name type="synonym">Cynara scolymus</name>
    <dbReference type="NCBI Taxonomy" id="59895"/>
    <lineage>
        <taxon>Eukaryota</taxon>
        <taxon>Viridiplantae</taxon>
        <taxon>Streptophyta</taxon>
        <taxon>Embryophyta</taxon>
        <taxon>Tracheophyta</taxon>
        <taxon>Spermatophyta</taxon>
        <taxon>Magnoliopsida</taxon>
        <taxon>eudicotyledons</taxon>
        <taxon>Gunneridae</taxon>
        <taxon>Pentapetalae</taxon>
        <taxon>asterids</taxon>
        <taxon>campanulids</taxon>
        <taxon>Asterales</taxon>
        <taxon>Asteraceae</taxon>
        <taxon>Carduoideae</taxon>
        <taxon>Cardueae</taxon>
        <taxon>Carduinae</taxon>
        <taxon>Cynara</taxon>
    </lineage>
</organism>
<dbReference type="EMBL" id="LEKV01003123">
    <property type="protein sequence ID" value="KVI01237.1"/>
    <property type="molecule type" value="Genomic_DNA"/>
</dbReference>
<evidence type="ECO:0000256" key="1">
    <source>
        <dbReference type="SAM" id="MobiDB-lite"/>
    </source>
</evidence>
<gene>
    <name evidence="3" type="ORF">Ccrd_020496</name>
</gene>
<feature type="region of interest" description="Disordered" evidence="1">
    <location>
        <begin position="49"/>
        <end position="81"/>
    </location>
</feature>
<feature type="signal peptide" evidence="2">
    <location>
        <begin position="1"/>
        <end position="30"/>
    </location>
</feature>
<accession>A0A103Y2C3</accession>
<evidence type="ECO:0000313" key="3">
    <source>
        <dbReference type="EMBL" id="KVI01237.1"/>
    </source>
</evidence>
<evidence type="ECO:0000313" key="4">
    <source>
        <dbReference type="Proteomes" id="UP000243975"/>
    </source>
</evidence>
<reference evidence="3 4" key="1">
    <citation type="journal article" date="2016" name="Sci. Rep.">
        <title>The genome sequence of the outbreeding globe artichoke constructed de novo incorporating a phase-aware low-pass sequencing strategy of F1 progeny.</title>
        <authorList>
            <person name="Scaglione D."/>
            <person name="Reyes-Chin-Wo S."/>
            <person name="Acquadro A."/>
            <person name="Froenicke L."/>
            <person name="Portis E."/>
            <person name="Beitel C."/>
            <person name="Tirone M."/>
            <person name="Mauro R."/>
            <person name="Lo Monaco A."/>
            <person name="Mauromicale G."/>
            <person name="Faccioli P."/>
            <person name="Cattivelli L."/>
            <person name="Rieseberg L."/>
            <person name="Michelmore R."/>
            <person name="Lanteri S."/>
        </authorList>
    </citation>
    <scope>NUCLEOTIDE SEQUENCE [LARGE SCALE GENOMIC DNA]</scope>
    <source>
        <strain evidence="3">2C</strain>
    </source>
</reference>
<dbReference type="Proteomes" id="UP000243975">
    <property type="component" value="Unassembled WGS sequence"/>
</dbReference>
<proteinExistence type="predicted"/>
<evidence type="ECO:0000256" key="2">
    <source>
        <dbReference type="SAM" id="SignalP"/>
    </source>
</evidence>